<dbReference type="EMBL" id="JABSTQ010009452">
    <property type="protein sequence ID" value="KAG0429033.1"/>
    <property type="molecule type" value="Genomic_DNA"/>
</dbReference>
<keyword evidence="2" id="KW-1185">Reference proteome</keyword>
<dbReference type="Proteomes" id="UP000805193">
    <property type="component" value="Unassembled WGS sequence"/>
</dbReference>
<gene>
    <name evidence="1" type="ORF">HPB47_024033</name>
</gene>
<evidence type="ECO:0000313" key="2">
    <source>
        <dbReference type="Proteomes" id="UP000805193"/>
    </source>
</evidence>
<reference evidence="1 2" key="1">
    <citation type="journal article" date="2020" name="Cell">
        <title>Large-Scale Comparative Analyses of Tick Genomes Elucidate Their Genetic Diversity and Vector Capacities.</title>
        <authorList>
            <consortium name="Tick Genome and Microbiome Consortium (TIGMIC)"/>
            <person name="Jia N."/>
            <person name="Wang J."/>
            <person name="Shi W."/>
            <person name="Du L."/>
            <person name="Sun Y."/>
            <person name="Zhan W."/>
            <person name="Jiang J.F."/>
            <person name="Wang Q."/>
            <person name="Zhang B."/>
            <person name="Ji P."/>
            <person name="Bell-Sakyi L."/>
            <person name="Cui X.M."/>
            <person name="Yuan T.T."/>
            <person name="Jiang B.G."/>
            <person name="Yang W.F."/>
            <person name="Lam T.T."/>
            <person name="Chang Q.C."/>
            <person name="Ding S.J."/>
            <person name="Wang X.J."/>
            <person name="Zhu J.G."/>
            <person name="Ruan X.D."/>
            <person name="Zhao L."/>
            <person name="Wei J.T."/>
            <person name="Ye R.Z."/>
            <person name="Que T.C."/>
            <person name="Du C.H."/>
            <person name="Zhou Y.H."/>
            <person name="Cheng J.X."/>
            <person name="Dai P.F."/>
            <person name="Guo W.B."/>
            <person name="Han X.H."/>
            <person name="Huang E.J."/>
            <person name="Li L.F."/>
            <person name="Wei W."/>
            <person name="Gao Y.C."/>
            <person name="Liu J.Z."/>
            <person name="Shao H.Z."/>
            <person name="Wang X."/>
            <person name="Wang C.C."/>
            <person name="Yang T.C."/>
            <person name="Huo Q.B."/>
            <person name="Li W."/>
            <person name="Chen H.Y."/>
            <person name="Chen S.E."/>
            <person name="Zhou L.G."/>
            <person name="Ni X.B."/>
            <person name="Tian J.H."/>
            <person name="Sheng Y."/>
            <person name="Liu T."/>
            <person name="Pan Y.S."/>
            <person name="Xia L.Y."/>
            <person name="Li J."/>
            <person name="Zhao F."/>
            <person name="Cao W.C."/>
        </authorList>
    </citation>
    <scope>NUCLEOTIDE SEQUENCE [LARGE SCALE GENOMIC DNA]</scope>
    <source>
        <strain evidence="1">Iper-2018</strain>
    </source>
</reference>
<comment type="caution">
    <text evidence="1">The sequence shown here is derived from an EMBL/GenBank/DDBJ whole genome shotgun (WGS) entry which is preliminary data.</text>
</comment>
<protein>
    <submittedName>
        <fullName evidence="1">Uncharacterized protein</fullName>
    </submittedName>
</protein>
<sequence length="124" mass="13122">MALKGSIVQAASSGDTNQLCLSDACVDKLRKTATEGQALRVSVEGGGCSGFQYNFALDAQAPRPDDTLIERDGARVVVDAASLELLRGATVDYHEELIRSSFRIVQNPQAEKGCSCGASFAIKL</sequence>
<evidence type="ECO:0000313" key="1">
    <source>
        <dbReference type="EMBL" id="KAG0429033.1"/>
    </source>
</evidence>
<organism evidence="1 2">
    <name type="scientific">Ixodes persulcatus</name>
    <name type="common">Taiga tick</name>
    <dbReference type="NCBI Taxonomy" id="34615"/>
    <lineage>
        <taxon>Eukaryota</taxon>
        <taxon>Metazoa</taxon>
        <taxon>Ecdysozoa</taxon>
        <taxon>Arthropoda</taxon>
        <taxon>Chelicerata</taxon>
        <taxon>Arachnida</taxon>
        <taxon>Acari</taxon>
        <taxon>Parasitiformes</taxon>
        <taxon>Ixodida</taxon>
        <taxon>Ixodoidea</taxon>
        <taxon>Ixodidae</taxon>
        <taxon>Ixodinae</taxon>
        <taxon>Ixodes</taxon>
    </lineage>
</organism>
<proteinExistence type="predicted"/>
<name>A0AC60Q5E2_IXOPE</name>
<accession>A0AC60Q5E2</accession>